<reference evidence="3" key="1">
    <citation type="submission" date="2025-08" db="UniProtKB">
        <authorList>
            <consortium name="RefSeq"/>
        </authorList>
    </citation>
    <scope>IDENTIFICATION</scope>
    <source>
        <tissue evidence="3">Muscle</tissue>
    </source>
</reference>
<evidence type="ECO:0000313" key="3">
    <source>
        <dbReference type="RefSeq" id="XP_013793256.2"/>
    </source>
</evidence>
<keyword evidence="2" id="KW-1185">Reference proteome</keyword>
<evidence type="ECO:0000313" key="2">
    <source>
        <dbReference type="Proteomes" id="UP000694941"/>
    </source>
</evidence>
<protein>
    <submittedName>
        <fullName evidence="3">Ovostatin-like</fullName>
    </submittedName>
</protein>
<dbReference type="GeneID" id="106477210"/>
<dbReference type="InterPro" id="IPR050473">
    <property type="entry name" value="A2M/Complement_sys"/>
</dbReference>
<dbReference type="PANTHER" id="PTHR11412:SF171">
    <property type="entry name" value="PREGNANCY ZONE PROTEIN-LIKE PROTEIN"/>
    <property type="match status" value="1"/>
</dbReference>
<feature type="domain" description="Macroglobulin" evidence="1">
    <location>
        <begin position="34"/>
        <end position="90"/>
    </location>
</feature>
<gene>
    <name evidence="3" type="primary">LOC106477210</name>
</gene>
<dbReference type="Pfam" id="PF17791">
    <property type="entry name" value="MG3"/>
    <property type="match status" value="1"/>
</dbReference>
<sequence length="111" mass="12683">MPLSKEPVLGKWKIFAAFPGVTTTTTHHQFKVSEYVLPKFEVLISSPSSVLRGDEELPLTICAKYTYGLPVRGNLTFVMSINTFSKRENESPFFVYEREVCILMETLRIFS</sequence>
<dbReference type="Gene3D" id="2.60.40.1930">
    <property type="match status" value="1"/>
</dbReference>
<organism evidence="2 3">
    <name type="scientific">Limulus polyphemus</name>
    <name type="common">Atlantic horseshoe crab</name>
    <dbReference type="NCBI Taxonomy" id="6850"/>
    <lineage>
        <taxon>Eukaryota</taxon>
        <taxon>Metazoa</taxon>
        <taxon>Ecdysozoa</taxon>
        <taxon>Arthropoda</taxon>
        <taxon>Chelicerata</taxon>
        <taxon>Merostomata</taxon>
        <taxon>Xiphosura</taxon>
        <taxon>Limulidae</taxon>
        <taxon>Limulus</taxon>
    </lineage>
</organism>
<dbReference type="Proteomes" id="UP000694941">
    <property type="component" value="Unplaced"/>
</dbReference>
<name>A0ABM1C2X5_LIMPO</name>
<dbReference type="InterPro" id="IPR041555">
    <property type="entry name" value="MG3"/>
</dbReference>
<dbReference type="PANTHER" id="PTHR11412">
    <property type="entry name" value="MACROGLOBULIN / COMPLEMENT"/>
    <property type="match status" value="1"/>
</dbReference>
<proteinExistence type="predicted"/>
<evidence type="ECO:0000259" key="1">
    <source>
        <dbReference type="Pfam" id="PF17791"/>
    </source>
</evidence>
<dbReference type="Gene3D" id="2.60.40.1940">
    <property type="match status" value="1"/>
</dbReference>
<dbReference type="RefSeq" id="XP_013793256.2">
    <property type="nucleotide sequence ID" value="XM_013937802.2"/>
</dbReference>
<accession>A0ABM1C2X5</accession>